<name>A0A101P790_9ACTN</name>
<organism evidence="6 7">
    <name type="scientific">Streptomyces yokosukanensis</name>
    <dbReference type="NCBI Taxonomy" id="67386"/>
    <lineage>
        <taxon>Bacteria</taxon>
        <taxon>Bacillati</taxon>
        <taxon>Actinomycetota</taxon>
        <taxon>Actinomycetes</taxon>
        <taxon>Kitasatosporales</taxon>
        <taxon>Streptomycetaceae</taxon>
        <taxon>Streptomyces</taxon>
    </lineage>
</organism>
<gene>
    <name evidence="6" type="ORF">AQI95_14910</name>
</gene>
<dbReference type="InterPro" id="IPR050773">
    <property type="entry name" value="CbxX/CfxQ_RuBisCO_ESX"/>
</dbReference>
<dbReference type="FunFam" id="3.40.50.300:FF:000216">
    <property type="entry name" value="Type VII secretion ATPase EccA"/>
    <property type="match status" value="2"/>
</dbReference>
<dbReference type="SMART" id="SM00382">
    <property type="entry name" value="AAA"/>
    <property type="match status" value="2"/>
</dbReference>
<proteinExistence type="inferred from homology"/>
<dbReference type="InterPro" id="IPR027417">
    <property type="entry name" value="P-loop_NTPase"/>
</dbReference>
<dbReference type="PRINTS" id="PR00819">
    <property type="entry name" value="CBXCFQXSUPER"/>
</dbReference>
<keyword evidence="2" id="KW-0547">Nucleotide-binding</keyword>
<dbReference type="PANTHER" id="PTHR43392:SF2">
    <property type="entry name" value="AAA-TYPE ATPASE FAMILY PROTEIN _ ANKYRIN REPEAT FAMILY PROTEIN"/>
    <property type="match status" value="1"/>
</dbReference>
<dbReference type="GO" id="GO:0016887">
    <property type="term" value="F:ATP hydrolysis activity"/>
    <property type="evidence" value="ECO:0007669"/>
    <property type="project" value="InterPro"/>
</dbReference>
<evidence type="ECO:0000256" key="1">
    <source>
        <dbReference type="ARBA" id="ARBA00010378"/>
    </source>
</evidence>
<dbReference type="Gene3D" id="1.10.8.60">
    <property type="match status" value="2"/>
</dbReference>
<feature type="region of interest" description="Disordered" evidence="4">
    <location>
        <begin position="85"/>
        <end position="141"/>
    </location>
</feature>
<dbReference type="RefSeq" id="WP_067122678.1">
    <property type="nucleotide sequence ID" value="NZ_KQ948210.1"/>
</dbReference>
<dbReference type="GO" id="GO:0005524">
    <property type="term" value="F:ATP binding"/>
    <property type="evidence" value="ECO:0007669"/>
    <property type="project" value="UniProtKB-KW"/>
</dbReference>
<evidence type="ECO:0000256" key="3">
    <source>
        <dbReference type="ARBA" id="ARBA00022840"/>
    </source>
</evidence>
<dbReference type="InterPro" id="IPR003959">
    <property type="entry name" value="ATPase_AAA_core"/>
</dbReference>
<evidence type="ECO:0000256" key="4">
    <source>
        <dbReference type="SAM" id="MobiDB-lite"/>
    </source>
</evidence>
<dbReference type="EMBL" id="LMWN01000018">
    <property type="protein sequence ID" value="KUN06182.1"/>
    <property type="molecule type" value="Genomic_DNA"/>
</dbReference>
<evidence type="ECO:0000259" key="5">
    <source>
        <dbReference type="SMART" id="SM00382"/>
    </source>
</evidence>
<feature type="domain" description="AAA+ ATPase" evidence="5">
    <location>
        <begin position="363"/>
        <end position="497"/>
    </location>
</feature>
<keyword evidence="7" id="KW-1185">Reference proteome</keyword>
<feature type="domain" description="AAA+ ATPase" evidence="5">
    <location>
        <begin position="629"/>
        <end position="768"/>
    </location>
</feature>
<dbReference type="SUPFAM" id="SSF52540">
    <property type="entry name" value="P-loop containing nucleoside triphosphate hydrolases"/>
    <property type="match status" value="2"/>
</dbReference>
<protein>
    <submittedName>
        <fullName evidence="6">ATPase</fullName>
    </submittedName>
</protein>
<dbReference type="AlphaFoldDB" id="A0A101P790"/>
<reference evidence="6 7" key="1">
    <citation type="submission" date="2015-10" db="EMBL/GenBank/DDBJ databases">
        <title>Draft genome sequence of Streptomyces yokosukanensis DSM 40224, type strain for the species Streptomyces yokosukanensis.</title>
        <authorList>
            <person name="Ruckert C."/>
            <person name="Winkler A."/>
            <person name="Kalinowski J."/>
            <person name="Kampfer P."/>
            <person name="Glaeser S."/>
        </authorList>
    </citation>
    <scope>NUCLEOTIDE SEQUENCE [LARGE SCALE GENOMIC DNA]</scope>
    <source>
        <strain evidence="6 7">DSM 40224</strain>
    </source>
</reference>
<dbReference type="STRING" id="67386.AQI95_14910"/>
<sequence length="855" mass="93482">MSERPPSAPGPVVERFDGAVLRSGEPFTILYGPGVRDVFVDTAYQVCTLEQVLWRLLRVHGYERIVFGSTDRPVYFRDDGSRELSRGRALGHKKAPAAGPRTMRTPGMSGPMGNLLVTPGSSPAEERGPAGPPPPASGVSDPHAVMTLTGYLQRAEPRTAVVIPHAENYLRYNQAPRALAGAMANWARHHGNGNLWVLVFERGTLDDVARYVESCHAYPLLETFVRAQAEQRGRSGTARIDFPQAAETERLIHAVRLRSGLRLGDWRELDTIVKAMATNPRTARAWKAMLEELARASDTALTVAAIRGEGADVPPADLRSPWERLAAMPGLDAVREHFEQLRAEVETVGALQAEGRATAAEPPSLHLVFSGNPGTGKTTVARLVGELFRDLGLLSRGHVVEAKISDMVAGYVGQTPGLANATVDRALNGVLFIDEAYTLNDQRDGFGKAAIETLLARMENDRRRLVVILAGYPDEMTELLESNVGLRSRTSVLRFPDYPPDTLHAIALGRLTERGATPSPEAGARLREIVFGMHRTRDKSFGNARDMRILADSVFQQWSGRVRAQVNEPVTPEDIPDGYRNHLPQPPPDPAELLAELDRYVGLGPVRTALTELTNRLRLRQARGQGGFAPPHLLFAGPPGTGKTTVARLIGKMFRTMGLLHRGHVVEAGRATLVGQYQGQTAPRVRKAFEDAMDGVLFIDEAYSLISDARHGGYGQEAIDTLVQEMENRRGRLVVIVAGYPGEMDAFLATNPGLPSRFTTHVPFDHYSPEDLVEILDRMAAEENRTLGEGVQERAMAWLEATRRARPAEFGNARTVRGLLELMEARMGERYVRQGAGSAPPSEYLPEDVPAPGAG</sequence>
<comment type="caution">
    <text evidence="6">The sequence shown here is derived from an EMBL/GenBank/DDBJ whole genome shotgun (WGS) entry which is preliminary data.</text>
</comment>
<accession>A0A101P790</accession>
<dbReference type="InterPro" id="IPR000641">
    <property type="entry name" value="CbxX/CfxQ"/>
</dbReference>
<dbReference type="InterPro" id="IPR041627">
    <property type="entry name" value="AAA_lid_6"/>
</dbReference>
<dbReference type="PANTHER" id="PTHR43392">
    <property type="entry name" value="AAA-TYPE ATPASE FAMILY PROTEIN / ANKYRIN REPEAT FAMILY PROTEIN"/>
    <property type="match status" value="1"/>
</dbReference>
<dbReference type="CDD" id="cd00009">
    <property type="entry name" value="AAA"/>
    <property type="match status" value="1"/>
</dbReference>
<evidence type="ECO:0000313" key="6">
    <source>
        <dbReference type="EMBL" id="KUN06182.1"/>
    </source>
</evidence>
<dbReference type="OrthoDB" id="9806903at2"/>
<dbReference type="Pfam" id="PF17866">
    <property type="entry name" value="AAA_lid_6"/>
    <property type="match status" value="1"/>
</dbReference>
<evidence type="ECO:0000256" key="2">
    <source>
        <dbReference type="ARBA" id="ARBA00022741"/>
    </source>
</evidence>
<dbReference type="InterPro" id="IPR003593">
    <property type="entry name" value="AAA+_ATPase"/>
</dbReference>
<dbReference type="Pfam" id="PF00004">
    <property type="entry name" value="AAA"/>
    <property type="match status" value="2"/>
</dbReference>
<keyword evidence="3" id="KW-0067">ATP-binding</keyword>
<dbReference type="Proteomes" id="UP000053127">
    <property type="component" value="Unassembled WGS sequence"/>
</dbReference>
<evidence type="ECO:0000313" key="7">
    <source>
        <dbReference type="Proteomes" id="UP000053127"/>
    </source>
</evidence>
<comment type="similarity">
    <text evidence="1">Belongs to the CbxX/CfxQ family.</text>
</comment>
<dbReference type="Gene3D" id="3.40.50.300">
    <property type="entry name" value="P-loop containing nucleotide triphosphate hydrolases"/>
    <property type="match status" value="2"/>
</dbReference>
<feature type="region of interest" description="Disordered" evidence="4">
    <location>
        <begin position="833"/>
        <end position="855"/>
    </location>
</feature>